<dbReference type="Pfam" id="PF00691">
    <property type="entry name" value="OmpA"/>
    <property type="match status" value="1"/>
</dbReference>
<evidence type="ECO:0000313" key="10">
    <source>
        <dbReference type="Proteomes" id="UP000184497"/>
    </source>
</evidence>
<dbReference type="InterPro" id="IPR006664">
    <property type="entry name" value="OMP_bac"/>
</dbReference>
<dbReference type="RefSeq" id="WP_072794801.1">
    <property type="nucleotide sequence ID" value="NZ_FRAQ01000001.1"/>
</dbReference>
<dbReference type="Pfam" id="PF14346">
    <property type="entry name" value="DUF4398"/>
    <property type="match status" value="1"/>
</dbReference>
<dbReference type="InterPro" id="IPR025511">
    <property type="entry name" value="DUF4398"/>
</dbReference>
<comment type="subcellular location">
    <subcellularLocation>
        <location evidence="1">Cell outer membrane</location>
    </subcellularLocation>
</comment>
<feature type="chain" id="PRO_5012252017" description="OmpA-like domain-containing protein" evidence="7">
    <location>
        <begin position="23"/>
        <end position="271"/>
    </location>
</feature>
<dbReference type="PROSITE" id="PS51257">
    <property type="entry name" value="PROKAR_LIPOPROTEIN"/>
    <property type="match status" value="1"/>
</dbReference>
<evidence type="ECO:0000256" key="7">
    <source>
        <dbReference type="SAM" id="SignalP"/>
    </source>
</evidence>
<evidence type="ECO:0000256" key="5">
    <source>
        <dbReference type="SAM" id="Coils"/>
    </source>
</evidence>
<organism evidence="9 10">
    <name type="scientific">Marinobacter antarcticus</name>
    <dbReference type="NCBI Taxonomy" id="564117"/>
    <lineage>
        <taxon>Bacteria</taxon>
        <taxon>Pseudomonadati</taxon>
        <taxon>Pseudomonadota</taxon>
        <taxon>Gammaproteobacteria</taxon>
        <taxon>Pseudomonadales</taxon>
        <taxon>Marinobacteraceae</taxon>
        <taxon>Marinobacter</taxon>
    </lineage>
</organism>
<feature type="domain" description="OmpA-like" evidence="8">
    <location>
        <begin position="146"/>
        <end position="263"/>
    </location>
</feature>
<dbReference type="PRINTS" id="PR01021">
    <property type="entry name" value="OMPADOMAIN"/>
</dbReference>
<dbReference type="PRINTS" id="PR01023">
    <property type="entry name" value="NAFLGMOTY"/>
</dbReference>
<proteinExistence type="predicted"/>
<dbReference type="EMBL" id="FRAQ01000001">
    <property type="protein sequence ID" value="SHK02211.1"/>
    <property type="molecule type" value="Genomic_DNA"/>
</dbReference>
<dbReference type="InterPro" id="IPR050330">
    <property type="entry name" value="Bact_OuterMem_StrucFunc"/>
</dbReference>
<sequence length="271" mass="30803">MKKSNITLGMAMGLSVMLAGCASTPPDNTMLNEARASYAKIKDDPDVARSGDRQLRSARDELSRAESLLEDGKDTVRIEHAAYLANRHAQIASEQGERAKLQNQIDSAEERRRELMLDQRSSEAERARKEAEMLRKRMEELQAERTDRGMVLTLGDVLFDLNKADLKLSGEQTIGRLAKFMREYEDRRVRVEGYTDSTGAESYNQMLSERRAQAVRDELVSQGIERRRVETRGYGEQYPVSSNDTSAGRQQNRRVEIVISDKEGKIETREN</sequence>
<feature type="compositionally biased region" description="Polar residues" evidence="6">
    <location>
        <begin position="239"/>
        <end position="250"/>
    </location>
</feature>
<dbReference type="PANTHER" id="PTHR30329:SF21">
    <property type="entry name" value="LIPOPROTEIN YIAD-RELATED"/>
    <property type="match status" value="1"/>
</dbReference>
<accession>A0A1M6P2P3</accession>
<dbReference type="InterPro" id="IPR006665">
    <property type="entry name" value="OmpA-like"/>
</dbReference>
<dbReference type="AlphaFoldDB" id="A0A1M6P2P3"/>
<dbReference type="SUPFAM" id="SSF103088">
    <property type="entry name" value="OmpA-like"/>
    <property type="match status" value="1"/>
</dbReference>
<dbReference type="Proteomes" id="UP000184497">
    <property type="component" value="Unassembled WGS sequence"/>
</dbReference>
<evidence type="ECO:0000313" key="9">
    <source>
        <dbReference type="EMBL" id="SHK02211.1"/>
    </source>
</evidence>
<dbReference type="Gene3D" id="3.30.1330.60">
    <property type="entry name" value="OmpA-like domain"/>
    <property type="match status" value="1"/>
</dbReference>
<dbReference type="STRING" id="564117.SAMN05216369_0043"/>
<protein>
    <recommendedName>
        <fullName evidence="8">OmpA-like domain-containing protein</fullName>
    </recommendedName>
</protein>
<reference evidence="10" key="1">
    <citation type="submission" date="2016-11" db="EMBL/GenBank/DDBJ databases">
        <authorList>
            <person name="Varghese N."/>
            <person name="Submissions S."/>
        </authorList>
    </citation>
    <scope>NUCLEOTIDE SEQUENCE [LARGE SCALE GENOMIC DNA]</scope>
    <source>
        <strain evidence="10">CGMCC 1.10835</strain>
    </source>
</reference>
<evidence type="ECO:0000256" key="4">
    <source>
        <dbReference type="PROSITE-ProRule" id="PRU00473"/>
    </source>
</evidence>
<dbReference type="OrthoDB" id="9782229at2"/>
<evidence type="ECO:0000256" key="3">
    <source>
        <dbReference type="ARBA" id="ARBA00023237"/>
    </source>
</evidence>
<dbReference type="CDD" id="cd07185">
    <property type="entry name" value="OmpA_C-like"/>
    <property type="match status" value="1"/>
</dbReference>
<keyword evidence="7" id="KW-0732">Signal</keyword>
<keyword evidence="5" id="KW-0175">Coiled coil</keyword>
<evidence type="ECO:0000256" key="2">
    <source>
        <dbReference type="ARBA" id="ARBA00023136"/>
    </source>
</evidence>
<evidence type="ECO:0000259" key="8">
    <source>
        <dbReference type="PROSITE" id="PS51123"/>
    </source>
</evidence>
<evidence type="ECO:0000256" key="1">
    <source>
        <dbReference type="ARBA" id="ARBA00004442"/>
    </source>
</evidence>
<evidence type="ECO:0000256" key="6">
    <source>
        <dbReference type="SAM" id="MobiDB-lite"/>
    </source>
</evidence>
<keyword evidence="10" id="KW-1185">Reference proteome</keyword>
<dbReference type="GO" id="GO:0009279">
    <property type="term" value="C:cell outer membrane"/>
    <property type="evidence" value="ECO:0007669"/>
    <property type="project" value="UniProtKB-SubCell"/>
</dbReference>
<keyword evidence="2 4" id="KW-0472">Membrane</keyword>
<name>A0A1M6P2P3_9GAMM</name>
<dbReference type="PROSITE" id="PS51123">
    <property type="entry name" value="OMPA_2"/>
    <property type="match status" value="1"/>
</dbReference>
<gene>
    <name evidence="9" type="ORF">SAMN05216369_0043</name>
</gene>
<dbReference type="InterPro" id="IPR036737">
    <property type="entry name" value="OmpA-like_sf"/>
</dbReference>
<feature type="coiled-coil region" evidence="5">
    <location>
        <begin position="55"/>
        <end position="144"/>
    </location>
</feature>
<feature type="region of interest" description="Disordered" evidence="6">
    <location>
        <begin position="231"/>
        <end position="253"/>
    </location>
</feature>
<feature type="signal peptide" evidence="7">
    <location>
        <begin position="1"/>
        <end position="22"/>
    </location>
</feature>
<keyword evidence="3" id="KW-0998">Cell outer membrane</keyword>
<dbReference type="PANTHER" id="PTHR30329">
    <property type="entry name" value="STATOR ELEMENT OF FLAGELLAR MOTOR COMPLEX"/>
    <property type="match status" value="1"/>
</dbReference>